<proteinExistence type="predicted"/>
<dbReference type="Gene3D" id="2.20.25.240">
    <property type="match status" value="1"/>
</dbReference>
<name>A0A0V1M6Z6_9BILA</name>
<keyword evidence="7" id="KW-1185">Reference proteome</keyword>
<feature type="compositionally biased region" description="Low complexity" evidence="4">
    <location>
        <begin position="106"/>
        <end position="115"/>
    </location>
</feature>
<gene>
    <name evidence="6" type="ORF">T10_12927</name>
</gene>
<evidence type="ECO:0000313" key="6">
    <source>
        <dbReference type="EMBL" id="KRZ67565.1"/>
    </source>
</evidence>
<dbReference type="Proteomes" id="UP000054843">
    <property type="component" value="Unassembled WGS sequence"/>
</dbReference>
<dbReference type="EMBL" id="JYDO01000193">
    <property type="protein sequence ID" value="KRZ67565.1"/>
    <property type="molecule type" value="Genomic_DNA"/>
</dbReference>
<evidence type="ECO:0000256" key="3">
    <source>
        <dbReference type="ARBA" id="ARBA00022833"/>
    </source>
</evidence>
<comment type="caution">
    <text evidence="6">The sequence shown here is derived from an EMBL/GenBank/DDBJ whole genome shotgun (WGS) entry which is preliminary data.</text>
</comment>
<feature type="domain" description="FLYWCH-type" evidence="5">
    <location>
        <begin position="10"/>
        <end position="62"/>
    </location>
</feature>
<dbReference type="OrthoDB" id="10310724at2759"/>
<dbReference type="Pfam" id="PF04500">
    <property type="entry name" value="FLYWCH"/>
    <property type="match status" value="1"/>
</dbReference>
<dbReference type="GO" id="GO:0008270">
    <property type="term" value="F:zinc ion binding"/>
    <property type="evidence" value="ECO:0007669"/>
    <property type="project" value="UniProtKB-KW"/>
</dbReference>
<evidence type="ECO:0000259" key="5">
    <source>
        <dbReference type="Pfam" id="PF04500"/>
    </source>
</evidence>
<keyword evidence="1" id="KW-0479">Metal-binding</keyword>
<protein>
    <recommendedName>
        <fullName evidence="5">FLYWCH-type domain-containing protein</fullName>
    </recommendedName>
</protein>
<evidence type="ECO:0000256" key="1">
    <source>
        <dbReference type="ARBA" id="ARBA00022723"/>
    </source>
</evidence>
<feature type="compositionally biased region" description="Polar residues" evidence="4">
    <location>
        <begin position="137"/>
        <end position="157"/>
    </location>
</feature>
<dbReference type="InterPro" id="IPR007588">
    <property type="entry name" value="Znf_FLYWCH"/>
</dbReference>
<organism evidence="6 7">
    <name type="scientific">Trichinella papuae</name>
    <dbReference type="NCBI Taxonomy" id="268474"/>
    <lineage>
        <taxon>Eukaryota</taxon>
        <taxon>Metazoa</taxon>
        <taxon>Ecdysozoa</taxon>
        <taxon>Nematoda</taxon>
        <taxon>Enoplea</taxon>
        <taxon>Dorylaimia</taxon>
        <taxon>Trichinellida</taxon>
        <taxon>Trichinellidae</taxon>
        <taxon>Trichinella</taxon>
    </lineage>
</organism>
<evidence type="ECO:0000256" key="2">
    <source>
        <dbReference type="ARBA" id="ARBA00022771"/>
    </source>
</evidence>
<accession>A0A0V1M6Z6</accession>
<reference evidence="6 7" key="1">
    <citation type="submission" date="2015-01" db="EMBL/GenBank/DDBJ databases">
        <title>Evolution of Trichinella species and genotypes.</title>
        <authorList>
            <person name="Korhonen P.K."/>
            <person name="Edoardo P."/>
            <person name="Giuseppe L.R."/>
            <person name="Gasser R.B."/>
        </authorList>
    </citation>
    <scope>NUCLEOTIDE SEQUENCE [LARGE SCALE GENOMIC DNA]</scope>
    <source>
        <strain evidence="6">ISS1980</strain>
    </source>
</reference>
<evidence type="ECO:0000256" key="4">
    <source>
        <dbReference type="SAM" id="MobiDB-lite"/>
    </source>
</evidence>
<feature type="compositionally biased region" description="Basic residues" evidence="4">
    <location>
        <begin position="120"/>
        <end position="136"/>
    </location>
</feature>
<evidence type="ECO:0000313" key="7">
    <source>
        <dbReference type="Proteomes" id="UP000054843"/>
    </source>
</evidence>
<feature type="region of interest" description="Disordered" evidence="4">
    <location>
        <begin position="105"/>
        <end position="157"/>
    </location>
</feature>
<dbReference type="AlphaFoldDB" id="A0A0V1M6Z6"/>
<sequence length="157" mass="17491">MADIPELRVVSNRCGGMSVVYEGRAYKLKYDGKRVKYWGCSKDKQGCKGAISTNLDVTIVLRQRPHMETCPVDEHVAYIMEKKAILKKRCGEETKSIPAIYDEEAAAASTEPSTSGHFPTFKRVRNAMYNQRKKTKPQSTGETLPLTSQKSSGPTNS</sequence>
<keyword evidence="2" id="KW-0863">Zinc-finger</keyword>
<keyword evidence="3" id="KW-0862">Zinc</keyword>